<gene>
    <name evidence="1" type="ORF">BLA29_001973</name>
</gene>
<organism evidence="1 2">
    <name type="scientific">Euroglyphus maynei</name>
    <name type="common">Mayne's house dust mite</name>
    <dbReference type="NCBI Taxonomy" id="6958"/>
    <lineage>
        <taxon>Eukaryota</taxon>
        <taxon>Metazoa</taxon>
        <taxon>Ecdysozoa</taxon>
        <taxon>Arthropoda</taxon>
        <taxon>Chelicerata</taxon>
        <taxon>Arachnida</taxon>
        <taxon>Acari</taxon>
        <taxon>Acariformes</taxon>
        <taxon>Sarcoptiformes</taxon>
        <taxon>Astigmata</taxon>
        <taxon>Psoroptidia</taxon>
        <taxon>Analgoidea</taxon>
        <taxon>Pyroglyphidae</taxon>
        <taxon>Pyroglyphinae</taxon>
        <taxon>Euroglyphus</taxon>
    </lineage>
</organism>
<evidence type="ECO:0000313" key="2">
    <source>
        <dbReference type="Proteomes" id="UP000194236"/>
    </source>
</evidence>
<reference evidence="1 2" key="1">
    <citation type="submission" date="2017-03" db="EMBL/GenBank/DDBJ databases">
        <title>Genome Survey of Euroglyphus maynei.</title>
        <authorList>
            <person name="Arlian L.G."/>
            <person name="Morgan M.S."/>
            <person name="Rider S.D."/>
        </authorList>
    </citation>
    <scope>NUCLEOTIDE SEQUENCE [LARGE SCALE GENOMIC DNA]</scope>
    <source>
        <strain evidence="1">Arlian Lab</strain>
        <tissue evidence="1">Whole body</tissue>
    </source>
</reference>
<dbReference type="Proteomes" id="UP000194236">
    <property type="component" value="Unassembled WGS sequence"/>
</dbReference>
<comment type="caution">
    <text evidence="1">The sequence shown here is derived from an EMBL/GenBank/DDBJ whole genome shotgun (WGS) entry which is preliminary data.</text>
</comment>
<proteinExistence type="predicted"/>
<evidence type="ECO:0000313" key="1">
    <source>
        <dbReference type="EMBL" id="OTF80542.1"/>
    </source>
</evidence>
<name>A0A1Y3BI39_EURMA</name>
<sequence length="113" mass="13395">MQQIRTLARPTFFSTSIIRSYSSDSNGLLRLAIGKWNKFWYGGEQPYNSRDIIFEEIVAKGKTLVMQRYIQKILYARHKARTRYVKHNEHVRKLEDKISDNGVIKPRSFANRF</sequence>
<dbReference type="OrthoDB" id="6501849at2759"/>
<protein>
    <submittedName>
        <fullName evidence="1">Uncharacterized protein</fullName>
    </submittedName>
</protein>
<dbReference type="AlphaFoldDB" id="A0A1Y3BI39"/>
<dbReference type="EMBL" id="MUJZ01017789">
    <property type="protein sequence ID" value="OTF80542.1"/>
    <property type="molecule type" value="Genomic_DNA"/>
</dbReference>
<keyword evidence="2" id="KW-1185">Reference proteome</keyword>
<accession>A0A1Y3BI39</accession>